<keyword evidence="2" id="KW-1185">Reference proteome</keyword>
<accession>A0AAV4QUK9</accession>
<dbReference type="AlphaFoldDB" id="A0AAV4QUK9"/>
<feature type="non-terminal residue" evidence="1">
    <location>
        <position position="1"/>
    </location>
</feature>
<dbReference type="Proteomes" id="UP001054945">
    <property type="component" value="Unassembled WGS sequence"/>
</dbReference>
<proteinExistence type="predicted"/>
<protein>
    <submittedName>
        <fullName evidence="1">Uncharacterized protein</fullName>
    </submittedName>
</protein>
<sequence length="44" mass="5020">TLAFWFSFACEVSKPALRLEKPKSQSVCPFQSKFALEYCFTVSP</sequence>
<gene>
    <name evidence="1" type="ORF">CEXT_698731</name>
</gene>
<name>A0AAV4QUK9_CAEEX</name>
<evidence type="ECO:0000313" key="1">
    <source>
        <dbReference type="EMBL" id="GIY11795.1"/>
    </source>
</evidence>
<reference evidence="1 2" key="1">
    <citation type="submission" date="2021-06" db="EMBL/GenBank/DDBJ databases">
        <title>Caerostris extrusa draft genome.</title>
        <authorList>
            <person name="Kono N."/>
            <person name="Arakawa K."/>
        </authorList>
    </citation>
    <scope>NUCLEOTIDE SEQUENCE [LARGE SCALE GENOMIC DNA]</scope>
</reference>
<dbReference type="EMBL" id="BPLR01006698">
    <property type="protein sequence ID" value="GIY11795.1"/>
    <property type="molecule type" value="Genomic_DNA"/>
</dbReference>
<comment type="caution">
    <text evidence="1">The sequence shown here is derived from an EMBL/GenBank/DDBJ whole genome shotgun (WGS) entry which is preliminary data.</text>
</comment>
<organism evidence="1 2">
    <name type="scientific">Caerostris extrusa</name>
    <name type="common">Bark spider</name>
    <name type="synonym">Caerostris bankana</name>
    <dbReference type="NCBI Taxonomy" id="172846"/>
    <lineage>
        <taxon>Eukaryota</taxon>
        <taxon>Metazoa</taxon>
        <taxon>Ecdysozoa</taxon>
        <taxon>Arthropoda</taxon>
        <taxon>Chelicerata</taxon>
        <taxon>Arachnida</taxon>
        <taxon>Araneae</taxon>
        <taxon>Araneomorphae</taxon>
        <taxon>Entelegynae</taxon>
        <taxon>Araneoidea</taxon>
        <taxon>Araneidae</taxon>
        <taxon>Caerostris</taxon>
    </lineage>
</organism>
<evidence type="ECO:0000313" key="2">
    <source>
        <dbReference type="Proteomes" id="UP001054945"/>
    </source>
</evidence>